<name>A0A4R3PZA2_RHISU</name>
<dbReference type="AlphaFoldDB" id="A0A4R3PZA2"/>
<dbReference type="CDD" id="cd22233">
    <property type="entry name" value="RHH_CopAso-like"/>
    <property type="match status" value="1"/>
</dbReference>
<dbReference type="InterPro" id="IPR010985">
    <property type="entry name" value="Ribbon_hlx_hlx"/>
</dbReference>
<dbReference type="SUPFAM" id="SSF47598">
    <property type="entry name" value="Ribbon-helix-helix"/>
    <property type="match status" value="1"/>
</dbReference>
<proteinExistence type="predicted"/>
<dbReference type="InterPro" id="IPR052991">
    <property type="entry name" value="Non-func_TypeII_TA_Antitoxin"/>
</dbReference>
<dbReference type="EMBL" id="SMBH01000010">
    <property type="protein sequence ID" value="TCU14023.1"/>
    <property type="molecule type" value="Genomic_DNA"/>
</dbReference>
<evidence type="ECO:0000313" key="1">
    <source>
        <dbReference type="EMBL" id="TCU14023.1"/>
    </source>
</evidence>
<dbReference type="PANTHER" id="PTHR40688">
    <property type="match status" value="1"/>
</dbReference>
<dbReference type="Proteomes" id="UP000294576">
    <property type="component" value="Unassembled WGS sequence"/>
</dbReference>
<dbReference type="GO" id="GO:0006355">
    <property type="term" value="P:regulation of DNA-templated transcription"/>
    <property type="evidence" value="ECO:0007669"/>
    <property type="project" value="InterPro"/>
</dbReference>
<organism evidence="1 2">
    <name type="scientific">Rhizobium sullae</name>
    <name type="common">Rhizobium hedysari</name>
    <dbReference type="NCBI Taxonomy" id="50338"/>
    <lineage>
        <taxon>Bacteria</taxon>
        <taxon>Pseudomonadati</taxon>
        <taxon>Pseudomonadota</taxon>
        <taxon>Alphaproteobacteria</taxon>
        <taxon>Hyphomicrobiales</taxon>
        <taxon>Rhizobiaceae</taxon>
        <taxon>Rhizobium/Agrobacterium group</taxon>
        <taxon>Rhizobium</taxon>
    </lineage>
</organism>
<sequence length="90" mass="9898">MMTASTTMTIRVSPETKSKLERIAADTRRSKSFLAAEAISAYVERELEIIDGIKRGMADAEAGRVIPHEQAVAEMREVIADAKRRKAAHG</sequence>
<dbReference type="PANTHER" id="PTHR40688:SF2">
    <property type="entry name" value="RIBBON-HELIX-HELIX PROTEIN COPG DOMAIN-CONTAINING PROTEIN"/>
    <property type="match status" value="1"/>
</dbReference>
<evidence type="ECO:0000313" key="2">
    <source>
        <dbReference type="Proteomes" id="UP000294576"/>
    </source>
</evidence>
<accession>A0A4R3PZA2</accession>
<protein>
    <submittedName>
        <fullName evidence="1">Putative transcriptional regulator</fullName>
    </submittedName>
</protein>
<reference evidence="1 2" key="1">
    <citation type="submission" date="2019-03" db="EMBL/GenBank/DDBJ databases">
        <title>Genomic Encyclopedia of Type Strains, Phase IV (KMG-V): Genome sequencing to study the core and pangenomes of soil and plant-associated prokaryotes.</title>
        <authorList>
            <person name="Whitman W."/>
        </authorList>
    </citation>
    <scope>NUCLEOTIDE SEQUENCE [LARGE SCALE GENOMIC DNA]</scope>
    <source>
        <strain evidence="1 2">Hc14</strain>
    </source>
</reference>
<gene>
    <name evidence="1" type="ORF">EV132_110100</name>
</gene>
<comment type="caution">
    <text evidence="1">The sequence shown here is derived from an EMBL/GenBank/DDBJ whole genome shotgun (WGS) entry which is preliminary data.</text>
</comment>